<dbReference type="EMBL" id="JAGMWN010000005">
    <property type="protein sequence ID" value="MBP5857905.1"/>
    <property type="molecule type" value="Genomic_DNA"/>
</dbReference>
<protein>
    <submittedName>
        <fullName evidence="2">Uncharacterized protein</fullName>
    </submittedName>
</protein>
<organism evidence="2 3">
    <name type="scientific">Marivibrio halodurans</name>
    <dbReference type="NCBI Taxonomy" id="2039722"/>
    <lineage>
        <taxon>Bacteria</taxon>
        <taxon>Pseudomonadati</taxon>
        <taxon>Pseudomonadota</taxon>
        <taxon>Alphaproteobacteria</taxon>
        <taxon>Rhodospirillales</taxon>
        <taxon>Rhodospirillaceae</taxon>
        <taxon>Marivibrio</taxon>
    </lineage>
</organism>
<gene>
    <name evidence="2" type="ORF">KAJ83_12875</name>
</gene>
<evidence type="ECO:0000313" key="3">
    <source>
        <dbReference type="Proteomes" id="UP000672602"/>
    </source>
</evidence>
<comment type="caution">
    <text evidence="2">The sequence shown here is derived from an EMBL/GenBank/DDBJ whole genome shotgun (WGS) entry which is preliminary data.</text>
</comment>
<name>A0A8J7S0Z7_9PROT</name>
<proteinExistence type="predicted"/>
<keyword evidence="1" id="KW-0472">Membrane</keyword>
<accession>A0A8J7S0Z7</accession>
<feature type="transmembrane region" description="Helical" evidence="1">
    <location>
        <begin position="110"/>
        <end position="130"/>
    </location>
</feature>
<dbReference type="AlphaFoldDB" id="A0A8J7S0Z7"/>
<dbReference type="Proteomes" id="UP000672602">
    <property type="component" value="Unassembled WGS sequence"/>
</dbReference>
<feature type="transmembrane region" description="Helical" evidence="1">
    <location>
        <begin position="47"/>
        <end position="70"/>
    </location>
</feature>
<reference evidence="2" key="1">
    <citation type="submission" date="2021-04" db="EMBL/GenBank/DDBJ databases">
        <authorList>
            <person name="Zhang D.-C."/>
        </authorList>
    </citation>
    <scope>NUCLEOTIDE SEQUENCE</scope>
    <source>
        <strain evidence="2">CGMCC 1.15697</strain>
    </source>
</reference>
<evidence type="ECO:0000313" key="2">
    <source>
        <dbReference type="EMBL" id="MBP5857905.1"/>
    </source>
</evidence>
<feature type="transmembrane region" description="Helical" evidence="1">
    <location>
        <begin position="20"/>
        <end position="40"/>
    </location>
</feature>
<keyword evidence="3" id="KW-1185">Reference proteome</keyword>
<evidence type="ECO:0000256" key="1">
    <source>
        <dbReference type="SAM" id="Phobius"/>
    </source>
</evidence>
<dbReference type="RefSeq" id="WP_210682474.1">
    <property type="nucleotide sequence ID" value="NZ_JAGMWN010000005.1"/>
</dbReference>
<keyword evidence="1" id="KW-0812">Transmembrane</keyword>
<keyword evidence="1" id="KW-1133">Transmembrane helix</keyword>
<sequence length="132" mass="14313">MSDTPEQRFEQWLQTATRYFVLINAGGAVAVLSFIGASLTCSLSPNIAVISLFFFVAGLVIAGIVILGQLTFSYRVYLMDDANPHGADISINSKPVTRFGNWVEPRTGSFLADSFFLFVLGASIGLLALISW</sequence>